<evidence type="ECO:0000313" key="1">
    <source>
        <dbReference type="EMBL" id="EQM95113.1"/>
    </source>
</evidence>
<dbReference type="AlphaFoldDB" id="T5LUE8"/>
<dbReference type="EMBL" id="ACDP02000029">
    <property type="protein sequence ID" value="EQM95113.1"/>
    <property type="molecule type" value="Genomic_DNA"/>
</dbReference>
<evidence type="ECO:0000313" key="2">
    <source>
        <dbReference type="Proteomes" id="UP000003973"/>
    </source>
</evidence>
<name>T5LUE8_9BURK</name>
<organism evidence="1 2">
    <name type="scientific">Oxalobacter paraformigenes</name>
    <dbReference type="NCBI Taxonomy" id="556268"/>
    <lineage>
        <taxon>Bacteria</taxon>
        <taxon>Pseudomonadati</taxon>
        <taxon>Pseudomonadota</taxon>
        <taxon>Betaproteobacteria</taxon>
        <taxon>Burkholderiales</taxon>
        <taxon>Oxalobacteraceae</taxon>
        <taxon>Oxalobacter</taxon>
    </lineage>
</organism>
<accession>T5LUE8</accession>
<proteinExistence type="predicted"/>
<gene>
    <name evidence="1" type="ORF">OFAG_02337</name>
</gene>
<comment type="caution">
    <text evidence="1">The sequence shown here is derived from an EMBL/GenBank/DDBJ whole genome shotgun (WGS) entry which is preliminary data.</text>
</comment>
<keyword evidence="2" id="KW-1185">Reference proteome</keyword>
<dbReference type="HOGENOM" id="CLU_1766181_0_0_4"/>
<reference evidence="1" key="1">
    <citation type="submission" date="2011-10" db="EMBL/GenBank/DDBJ databases">
        <title>The Genome Sequence of Oxalobacter formigenes HOxBLS.</title>
        <authorList>
            <consortium name="The Broad Institute Genome Sequencing Platform"/>
            <person name="Earl A."/>
            <person name="Ward D."/>
            <person name="Feldgarden M."/>
            <person name="Gevers D."/>
            <person name="Allison M.J."/>
            <person name="Humphrey S."/>
            <person name="Young S.K."/>
            <person name="Zeng Q."/>
            <person name="Gargeya S."/>
            <person name="Fitzgerald M."/>
            <person name="Haas B."/>
            <person name="Abouelleil A."/>
            <person name="Alvarado L."/>
            <person name="Arachchi H.M."/>
            <person name="Berlin A."/>
            <person name="Brown A."/>
            <person name="Chapman S.B."/>
            <person name="Chen Z."/>
            <person name="Dunbar C."/>
            <person name="Freedman E."/>
            <person name="Gearin G."/>
            <person name="Goldberg J."/>
            <person name="Griggs A."/>
            <person name="Gujja S."/>
            <person name="Heiman D."/>
            <person name="Howarth C."/>
            <person name="Larson L."/>
            <person name="Lui A."/>
            <person name="MacDonald P.J.P."/>
            <person name="Montmayeur A."/>
            <person name="Murphy C."/>
            <person name="Neiman D."/>
            <person name="Pearson M."/>
            <person name="Priest M."/>
            <person name="Roberts A."/>
            <person name="Saif S."/>
            <person name="Shea T."/>
            <person name="Shenoy N."/>
            <person name="Sisk P."/>
            <person name="Stolte C."/>
            <person name="Sykes S."/>
            <person name="Wortman J."/>
            <person name="Nusbaum C."/>
            <person name="Birren B."/>
        </authorList>
    </citation>
    <scope>NUCLEOTIDE SEQUENCE [LARGE SCALE GENOMIC DNA]</scope>
    <source>
        <strain evidence="1">HOxBLS</strain>
    </source>
</reference>
<dbReference type="Proteomes" id="UP000003973">
    <property type="component" value="Unassembled WGS sequence"/>
</dbReference>
<sequence>MSLIEQTKLNRLPMLWLSNRYKPLHEALMAAYLSGKVWNPEQWEPKKEADSPVDGRIDMSPVGAEAIVPGSQDMSAMIQEDTGGFSSEWLRDTADDCFECFPRNEERLKASATNSGWFGNSWAADIFSRFSNRSKANRKQSVSLTRP</sequence>
<protein>
    <submittedName>
        <fullName evidence="1">Uncharacterized protein</fullName>
    </submittedName>
</protein>